<evidence type="ECO:0000313" key="2">
    <source>
        <dbReference type="EMBL" id="PTQ62460.1"/>
    </source>
</evidence>
<dbReference type="EMBL" id="QAOG01000001">
    <property type="protein sequence ID" value="PTQ62460.1"/>
    <property type="molecule type" value="Genomic_DNA"/>
</dbReference>
<accession>A0A2T5GT05</accession>
<proteinExistence type="predicted"/>
<feature type="region of interest" description="Disordered" evidence="1">
    <location>
        <begin position="1"/>
        <end position="20"/>
    </location>
</feature>
<evidence type="ECO:0000256" key="1">
    <source>
        <dbReference type="SAM" id="MobiDB-lite"/>
    </source>
</evidence>
<gene>
    <name evidence="2" type="ORF">C8J26_0740</name>
</gene>
<comment type="caution">
    <text evidence="2">The sequence shown here is derived from an EMBL/GenBank/DDBJ whole genome shotgun (WGS) entry which is preliminary data.</text>
</comment>
<evidence type="ECO:0000313" key="3">
    <source>
        <dbReference type="Proteomes" id="UP000244189"/>
    </source>
</evidence>
<organism evidence="2 3">
    <name type="scientific">Sphingomonas aurantiaca</name>
    <dbReference type="NCBI Taxonomy" id="185949"/>
    <lineage>
        <taxon>Bacteria</taxon>
        <taxon>Pseudomonadati</taxon>
        <taxon>Pseudomonadota</taxon>
        <taxon>Alphaproteobacteria</taxon>
        <taxon>Sphingomonadales</taxon>
        <taxon>Sphingomonadaceae</taxon>
        <taxon>Sphingomonas</taxon>
    </lineage>
</organism>
<name>A0A2T5GT05_9SPHN</name>
<dbReference type="Proteomes" id="UP000244189">
    <property type="component" value="Unassembled WGS sequence"/>
</dbReference>
<reference evidence="2 3" key="1">
    <citation type="submission" date="2018-04" db="EMBL/GenBank/DDBJ databases">
        <title>Genomic Encyclopedia of Type Strains, Phase III (KMG-III): the genomes of soil and plant-associated and newly described type strains.</title>
        <authorList>
            <person name="Whitman W."/>
        </authorList>
    </citation>
    <scope>NUCLEOTIDE SEQUENCE [LARGE SCALE GENOMIC DNA]</scope>
    <source>
        <strain evidence="2 3">MA101b</strain>
    </source>
</reference>
<feature type="compositionally biased region" description="Polar residues" evidence="1">
    <location>
        <begin position="1"/>
        <end position="13"/>
    </location>
</feature>
<protein>
    <submittedName>
        <fullName evidence="2">Uncharacterized protein</fullName>
    </submittedName>
</protein>
<sequence length="50" mass="5345">MSDMATNRRTASTPAEAGVQVGDANRLGGILRHIDLSNWTPAFAGEVPYE</sequence>
<dbReference type="AlphaFoldDB" id="A0A2T5GT05"/>
<keyword evidence="3" id="KW-1185">Reference proteome</keyword>